<feature type="transmembrane region" description="Helical" evidence="12">
    <location>
        <begin position="665"/>
        <end position="687"/>
    </location>
</feature>
<proteinExistence type="predicted"/>
<keyword evidence="7" id="KW-0067">ATP-binding</keyword>
<dbReference type="GO" id="GO:0004016">
    <property type="term" value="F:adenylate cyclase activity"/>
    <property type="evidence" value="ECO:0007669"/>
    <property type="project" value="UniProtKB-EC"/>
</dbReference>
<dbReference type="AlphaFoldDB" id="A0A8E0RP46"/>
<name>A0A8E0RP46_9TREM</name>
<feature type="transmembrane region" description="Helical" evidence="12">
    <location>
        <begin position="211"/>
        <end position="230"/>
    </location>
</feature>
<keyword evidence="8" id="KW-0460">Magnesium</keyword>
<dbReference type="InterPro" id="IPR029787">
    <property type="entry name" value="Nucleotide_cyclase"/>
</dbReference>
<dbReference type="PROSITE" id="PS50125">
    <property type="entry name" value="GUANYLATE_CYCLASE_2"/>
    <property type="match status" value="2"/>
</dbReference>
<feature type="transmembrane region" description="Helical" evidence="12">
    <location>
        <begin position="722"/>
        <end position="742"/>
    </location>
</feature>
<feature type="transmembrane region" description="Helical" evidence="12">
    <location>
        <begin position="774"/>
        <end position="796"/>
    </location>
</feature>
<evidence type="ECO:0000313" key="15">
    <source>
        <dbReference type="Proteomes" id="UP000728185"/>
    </source>
</evidence>
<keyword evidence="9 12" id="KW-1133">Transmembrane helix</keyword>
<dbReference type="EMBL" id="LUCM01009645">
    <property type="protein sequence ID" value="KAA0186617.1"/>
    <property type="molecule type" value="Genomic_DNA"/>
</dbReference>
<evidence type="ECO:0000259" key="13">
    <source>
        <dbReference type="PROSITE" id="PS50125"/>
    </source>
</evidence>
<evidence type="ECO:0000256" key="11">
    <source>
        <dbReference type="ARBA" id="ARBA00023239"/>
    </source>
</evidence>
<feature type="transmembrane region" description="Helical" evidence="12">
    <location>
        <begin position="121"/>
        <end position="141"/>
    </location>
</feature>
<keyword evidence="11" id="KW-0456">Lyase</keyword>
<gene>
    <name evidence="14" type="ORF">FBUS_09671</name>
</gene>
<dbReference type="PANTHER" id="PTHR45627:SF12">
    <property type="entry name" value="ADENYLATE CYCLASE TYPE 2"/>
    <property type="match status" value="1"/>
</dbReference>
<sequence>MLLEQETFCAEKIQTIFQSEIYTDAPIHSKFLIILQTIFHVVSHEFSAVRRFYEDIAIRHLVRRLRAGIRLTMIYTIFGITELGVLKNEVTATQVALILMTIISSVILYCITSRMISSKPIFNVSFIILLHSFTVHILLIAEKLETQIITFMSGVMLLVALSLLLPIRYDVAVTLLILYVSAYLLSSWLPTVLVSERWTEEGYQTKSENEVYTALLVNILVWLTALISGIQLHLWNMLRYKFAFLYLADGVHQYNSCSYLEQRQNTIFKELLPKYLYSDSIVRHRLIESVPNQQETFIKQLSENNVGILRAELGNLWQFVNCRPGVERFRLLHKVFTIFGHLCSRMGCERLDVGGTAYVAFSILDTDKDEHLKNCIELGLVMCYAVKRLAHEYRIPLHLRVGVHSSKTVFSALMGTIRPRIDMFSDDMFIVEQLQSTSIPGRVHVADSTYNQFKDSIHFARGDPLQLVRSHGRTQLLDTYFVHPRSKSAIDSRMTPKDIEIALRQSIDNLDRIFGRGLQQETEMHARLDHRFRLANSLAKSAYNRTKSHEPPPTHPDIRRDKIFNQPEEHTQNQLTVQYLAINIEEAPEEFREQYQITPLNFRTMRFISSEAEDEYRNPNSTKFERYALDSDCMIVIADMISLTVHLFLFMTASYLLIKPSKIKLATFVILCICFACPQLITLLLFIQATMSPSISDEESGAEQNVKYFHRLFWNTSFHECLLFFQTLMPTLFLFLCQSLFFPGGIRHKASHELLISLEPLVYMTHLLATRSRFLFRIISLLSSALTFFLCGLHTFSSQETPCDNEHSSADRNWTIRLLELCATLYMIWTGCRENDFVCRSLFYQRRACNKQHANRMRMIEETKALSCCLVPERLYDRLNDTDPTNVDEVHQISPYWVESANAGVALIAVTNFRSSAFGISGDADHVIKLIDKLNQLIGLLDQLLSQSVFQELDKIKSWQHYYLVCSGLFLKHPSNSTDLRAHLVALLEYCLLVLHQLTGFNEQHFPDAQGFQLAIGYHTGPILAGIDGCSQMAFNVWGDTVSVAQTLAEYQEKTGTFNQILVHEMTTAILSHQYEFQAFDKLVLSTENPEAIYTCRAKIYA</sequence>
<dbReference type="GO" id="GO:0007189">
    <property type="term" value="P:adenylate cyclase-activating G protein-coupled receptor signaling pathway"/>
    <property type="evidence" value="ECO:0007669"/>
    <property type="project" value="TreeGrafter"/>
</dbReference>
<evidence type="ECO:0000256" key="10">
    <source>
        <dbReference type="ARBA" id="ARBA00023136"/>
    </source>
</evidence>
<keyword evidence="5" id="KW-0479">Metal-binding</keyword>
<evidence type="ECO:0000256" key="7">
    <source>
        <dbReference type="ARBA" id="ARBA00022840"/>
    </source>
</evidence>
<evidence type="ECO:0000256" key="3">
    <source>
        <dbReference type="ARBA" id="ARBA00012201"/>
    </source>
</evidence>
<dbReference type="GO" id="GO:0005524">
    <property type="term" value="F:ATP binding"/>
    <property type="evidence" value="ECO:0007669"/>
    <property type="project" value="UniProtKB-KW"/>
</dbReference>
<accession>A0A8E0RP46</accession>
<keyword evidence="10 12" id="KW-0472">Membrane</keyword>
<comment type="caution">
    <text evidence="14">The sequence shown here is derived from an EMBL/GenBank/DDBJ whole genome shotgun (WGS) entry which is preliminary data.</text>
</comment>
<dbReference type="InterPro" id="IPR001054">
    <property type="entry name" value="A/G_cyclase"/>
</dbReference>
<keyword evidence="4 12" id="KW-0812">Transmembrane</keyword>
<evidence type="ECO:0000256" key="12">
    <source>
        <dbReference type="SAM" id="Phobius"/>
    </source>
</evidence>
<evidence type="ECO:0000256" key="9">
    <source>
        <dbReference type="ARBA" id="ARBA00022989"/>
    </source>
</evidence>
<feature type="transmembrane region" description="Helical" evidence="12">
    <location>
        <begin position="172"/>
        <end position="191"/>
    </location>
</feature>
<dbReference type="OrthoDB" id="6273134at2759"/>
<keyword evidence="15" id="KW-1185">Reference proteome</keyword>
<dbReference type="SUPFAM" id="SSF55073">
    <property type="entry name" value="Nucleotide cyclase"/>
    <property type="match status" value="2"/>
</dbReference>
<dbReference type="GO" id="GO:0009190">
    <property type="term" value="P:cyclic nucleotide biosynthetic process"/>
    <property type="evidence" value="ECO:0007669"/>
    <property type="project" value="InterPro"/>
</dbReference>
<evidence type="ECO:0000256" key="8">
    <source>
        <dbReference type="ARBA" id="ARBA00022842"/>
    </source>
</evidence>
<dbReference type="GO" id="GO:0035556">
    <property type="term" value="P:intracellular signal transduction"/>
    <property type="evidence" value="ECO:0007669"/>
    <property type="project" value="InterPro"/>
</dbReference>
<dbReference type="GO" id="GO:0005886">
    <property type="term" value="C:plasma membrane"/>
    <property type="evidence" value="ECO:0007669"/>
    <property type="project" value="TreeGrafter"/>
</dbReference>
<feature type="transmembrane region" description="Helical" evidence="12">
    <location>
        <begin position="147"/>
        <end position="165"/>
    </location>
</feature>
<evidence type="ECO:0000256" key="1">
    <source>
        <dbReference type="ARBA" id="ARBA00001593"/>
    </source>
</evidence>
<dbReference type="CDD" id="cd07302">
    <property type="entry name" value="CHD"/>
    <property type="match status" value="1"/>
</dbReference>
<dbReference type="Proteomes" id="UP000728185">
    <property type="component" value="Unassembled WGS sequence"/>
</dbReference>
<reference evidence="14" key="1">
    <citation type="submission" date="2019-05" db="EMBL/GenBank/DDBJ databases">
        <title>Annotation for the trematode Fasciolopsis buski.</title>
        <authorList>
            <person name="Choi Y.-J."/>
        </authorList>
    </citation>
    <scope>NUCLEOTIDE SEQUENCE</scope>
    <source>
        <strain evidence="14">HT</strain>
        <tissue evidence="14">Whole worm</tissue>
    </source>
</reference>
<evidence type="ECO:0000256" key="6">
    <source>
        <dbReference type="ARBA" id="ARBA00022741"/>
    </source>
</evidence>
<comment type="catalytic activity">
    <reaction evidence="1">
        <text>ATP = 3',5'-cyclic AMP + diphosphate</text>
        <dbReference type="Rhea" id="RHEA:15389"/>
        <dbReference type="ChEBI" id="CHEBI:30616"/>
        <dbReference type="ChEBI" id="CHEBI:33019"/>
        <dbReference type="ChEBI" id="CHEBI:58165"/>
        <dbReference type="EC" id="4.6.1.1"/>
    </reaction>
</comment>
<dbReference type="EC" id="4.6.1.1" evidence="3"/>
<dbReference type="Gene3D" id="3.30.70.1230">
    <property type="entry name" value="Nucleotide cyclase"/>
    <property type="match status" value="2"/>
</dbReference>
<dbReference type="PANTHER" id="PTHR45627">
    <property type="entry name" value="ADENYLATE CYCLASE TYPE 1"/>
    <property type="match status" value="1"/>
</dbReference>
<feature type="transmembrane region" description="Helical" evidence="12">
    <location>
        <begin position="634"/>
        <end position="658"/>
    </location>
</feature>
<feature type="domain" description="Guanylate cyclase" evidence="13">
    <location>
        <begin position="307"/>
        <end position="435"/>
    </location>
</feature>
<evidence type="ECO:0000256" key="2">
    <source>
        <dbReference type="ARBA" id="ARBA00004141"/>
    </source>
</evidence>
<dbReference type="Pfam" id="PF00211">
    <property type="entry name" value="Guanylate_cyc"/>
    <property type="match status" value="2"/>
</dbReference>
<dbReference type="SMART" id="SM00044">
    <property type="entry name" value="CYCc"/>
    <property type="match status" value="1"/>
</dbReference>
<dbReference type="GO" id="GO:0046872">
    <property type="term" value="F:metal ion binding"/>
    <property type="evidence" value="ECO:0007669"/>
    <property type="project" value="UniProtKB-KW"/>
</dbReference>
<evidence type="ECO:0000256" key="5">
    <source>
        <dbReference type="ARBA" id="ARBA00022723"/>
    </source>
</evidence>
<evidence type="ECO:0000256" key="4">
    <source>
        <dbReference type="ARBA" id="ARBA00022692"/>
    </source>
</evidence>
<feature type="transmembrane region" description="Helical" evidence="12">
    <location>
        <begin position="67"/>
        <end position="86"/>
    </location>
</feature>
<keyword evidence="6" id="KW-0547">Nucleotide-binding</keyword>
<organism evidence="14 15">
    <name type="scientific">Fasciolopsis buskii</name>
    <dbReference type="NCBI Taxonomy" id="27845"/>
    <lineage>
        <taxon>Eukaryota</taxon>
        <taxon>Metazoa</taxon>
        <taxon>Spiralia</taxon>
        <taxon>Lophotrochozoa</taxon>
        <taxon>Platyhelminthes</taxon>
        <taxon>Trematoda</taxon>
        <taxon>Digenea</taxon>
        <taxon>Plagiorchiida</taxon>
        <taxon>Echinostomata</taxon>
        <taxon>Echinostomatoidea</taxon>
        <taxon>Fasciolidae</taxon>
        <taxon>Fasciolopsis</taxon>
    </lineage>
</organism>
<protein>
    <recommendedName>
        <fullName evidence="3">adenylate cyclase</fullName>
        <ecNumber evidence="3">4.6.1.1</ecNumber>
    </recommendedName>
</protein>
<feature type="transmembrane region" description="Helical" evidence="12">
    <location>
        <begin position="92"/>
        <end position="112"/>
    </location>
</feature>
<evidence type="ECO:0000313" key="14">
    <source>
        <dbReference type="EMBL" id="KAA0186617.1"/>
    </source>
</evidence>
<feature type="domain" description="Guanylate cyclase" evidence="13">
    <location>
        <begin position="904"/>
        <end position="1049"/>
    </location>
</feature>
<comment type="subcellular location">
    <subcellularLocation>
        <location evidence="2">Membrane</location>
        <topology evidence="2">Multi-pass membrane protein</topology>
    </subcellularLocation>
</comment>